<dbReference type="FunFam" id="3.40.140.10:FF:000025">
    <property type="entry name" value="Riboflavin biosynthesis protein RibD"/>
    <property type="match status" value="1"/>
</dbReference>
<evidence type="ECO:0000256" key="5">
    <source>
        <dbReference type="ARBA" id="ARBA00007417"/>
    </source>
</evidence>
<keyword evidence="6 13" id="KW-0686">Riboflavin biosynthesis</keyword>
<gene>
    <name evidence="18" type="primary">ribD</name>
    <name evidence="18" type="ORF">TISLANDTSLP1_09920</name>
</gene>
<protein>
    <recommendedName>
        <fullName evidence="13">Riboflavin biosynthesis protein RibD</fullName>
    </recommendedName>
    <domain>
        <recommendedName>
            <fullName evidence="13">Diaminohydroxyphosphoribosylaminopyrimidine deaminase</fullName>
            <shortName evidence="13">DRAP deaminase</shortName>
            <ecNumber evidence="13">3.5.4.26</ecNumber>
        </recommendedName>
        <alternativeName>
            <fullName evidence="13">Riboflavin-specific deaminase</fullName>
        </alternativeName>
    </domain>
    <domain>
        <recommendedName>
            <fullName evidence="13">5-amino-6-(5-phosphoribosylamino)uracil reductase</fullName>
            <ecNumber evidence="13">1.1.1.193</ecNumber>
        </recommendedName>
        <alternativeName>
            <fullName evidence="13">HTP reductase</fullName>
        </alternativeName>
    </domain>
</protein>
<evidence type="ECO:0000256" key="16">
    <source>
        <dbReference type="PIRSR" id="PIRSR006769-3"/>
    </source>
</evidence>
<evidence type="ECO:0000256" key="13">
    <source>
        <dbReference type="PIRNR" id="PIRNR006769"/>
    </source>
</evidence>
<dbReference type="GO" id="GO:0009231">
    <property type="term" value="P:riboflavin biosynthetic process"/>
    <property type="evidence" value="ECO:0007669"/>
    <property type="project" value="UniProtKB-KW"/>
</dbReference>
<dbReference type="NCBIfam" id="TIGR00227">
    <property type="entry name" value="ribD_Cterm"/>
    <property type="match status" value="1"/>
</dbReference>
<evidence type="ECO:0000256" key="2">
    <source>
        <dbReference type="ARBA" id="ARBA00004882"/>
    </source>
</evidence>
<evidence type="ECO:0000313" key="18">
    <source>
        <dbReference type="EMBL" id="GLI53299.1"/>
    </source>
</evidence>
<name>A0A9W6LK66_9BACT</name>
<evidence type="ECO:0000256" key="9">
    <source>
        <dbReference type="ARBA" id="ARBA00022833"/>
    </source>
</evidence>
<feature type="binding site" evidence="15">
    <location>
        <position position="160"/>
    </location>
    <ligand>
        <name>NADP(+)</name>
        <dbReference type="ChEBI" id="CHEBI:58349"/>
    </ligand>
</feature>
<comment type="pathway">
    <text evidence="2 13">Cofactor biosynthesis; riboflavin biosynthesis; 5-amino-6-(D-ribitylamino)uracil from GTP: step 2/4.</text>
</comment>
<dbReference type="InterPro" id="IPR016193">
    <property type="entry name" value="Cytidine_deaminase-like"/>
</dbReference>
<dbReference type="PANTHER" id="PTHR38011:SF7">
    <property type="entry name" value="2,5-DIAMINO-6-RIBOSYLAMINO-4(3H)-PYRIMIDINONE 5'-PHOSPHATE REDUCTASE"/>
    <property type="match status" value="1"/>
</dbReference>
<feature type="binding site" evidence="15">
    <location>
        <position position="176"/>
    </location>
    <ligand>
        <name>NADP(+)</name>
        <dbReference type="ChEBI" id="CHEBI:58349"/>
    </ligand>
</feature>
<comment type="similarity">
    <text evidence="4 13">In the N-terminal section; belongs to the cytidine and deoxycytidylate deaminase family.</text>
</comment>
<feature type="binding site" evidence="15">
    <location>
        <position position="213"/>
    </location>
    <ligand>
        <name>substrate</name>
    </ligand>
</feature>
<dbReference type="CDD" id="cd01284">
    <property type="entry name" value="Riboflavin_deaminase-reductase"/>
    <property type="match status" value="1"/>
</dbReference>
<dbReference type="EMBL" id="BSDX01000001">
    <property type="protein sequence ID" value="GLI53299.1"/>
    <property type="molecule type" value="Genomic_DNA"/>
</dbReference>
<evidence type="ECO:0000256" key="4">
    <source>
        <dbReference type="ARBA" id="ARBA00005259"/>
    </source>
</evidence>
<dbReference type="PANTHER" id="PTHR38011">
    <property type="entry name" value="DIHYDROFOLATE REDUCTASE FAMILY PROTEIN (AFU_ORTHOLOGUE AFUA_8G06820)"/>
    <property type="match status" value="1"/>
</dbReference>
<feature type="domain" description="CMP/dCMP-type deaminase" evidence="17">
    <location>
        <begin position="6"/>
        <end position="129"/>
    </location>
</feature>
<feature type="active site" description="Proton donor" evidence="14">
    <location>
        <position position="57"/>
    </location>
</feature>
<dbReference type="InterPro" id="IPR002734">
    <property type="entry name" value="RibDG_C"/>
</dbReference>
<feature type="binding site" evidence="15">
    <location>
        <position position="202"/>
    </location>
    <ligand>
        <name>NADP(+)</name>
        <dbReference type="ChEBI" id="CHEBI:58349"/>
    </ligand>
</feature>
<dbReference type="PROSITE" id="PS51747">
    <property type="entry name" value="CYT_DCMP_DEAMINASES_2"/>
    <property type="match status" value="1"/>
</dbReference>
<evidence type="ECO:0000256" key="6">
    <source>
        <dbReference type="ARBA" id="ARBA00022619"/>
    </source>
</evidence>
<feature type="binding site" evidence="15">
    <location>
        <position position="206"/>
    </location>
    <ligand>
        <name>substrate</name>
    </ligand>
</feature>
<proteinExistence type="inferred from homology"/>
<comment type="catalytic activity">
    <reaction evidence="13">
        <text>5-amino-6-(5-phospho-D-ribitylamino)uracil + NADP(+) = 5-amino-6-(5-phospho-D-ribosylamino)uracil + NADPH + H(+)</text>
        <dbReference type="Rhea" id="RHEA:17845"/>
        <dbReference type="ChEBI" id="CHEBI:15378"/>
        <dbReference type="ChEBI" id="CHEBI:57783"/>
        <dbReference type="ChEBI" id="CHEBI:58349"/>
        <dbReference type="ChEBI" id="CHEBI:58421"/>
        <dbReference type="ChEBI" id="CHEBI:58453"/>
        <dbReference type="EC" id="1.1.1.193"/>
    </reaction>
</comment>
<comment type="catalytic activity">
    <reaction evidence="13">
        <text>2,5-diamino-6-hydroxy-4-(5-phosphoribosylamino)-pyrimidine + H2O + H(+) = 5-amino-6-(5-phospho-D-ribosylamino)uracil + NH4(+)</text>
        <dbReference type="Rhea" id="RHEA:21868"/>
        <dbReference type="ChEBI" id="CHEBI:15377"/>
        <dbReference type="ChEBI" id="CHEBI:15378"/>
        <dbReference type="ChEBI" id="CHEBI:28938"/>
        <dbReference type="ChEBI" id="CHEBI:58453"/>
        <dbReference type="ChEBI" id="CHEBI:58614"/>
        <dbReference type="EC" id="3.5.4.26"/>
    </reaction>
</comment>
<dbReference type="PIRSF" id="PIRSF006769">
    <property type="entry name" value="RibD"/>
    <property type="match status" value="1"/>
</dbReference>
<comment type="caution">
    <text evidence="18">The sequence shown here is derived from an EMBL/GenBank/DDBJ whole genome shotgun (WGS) entry which is preliminary data.</text>
</comment>
<comment type="pathway">
    <text evidence="3 13">Cofactor biosynthesis; riboflavin biosynthesis; 5-amino-6-(D-ribitylamino)uracil from GTP: step 3/4.</text>
</comment>
<dbReference type="EC" id="3.5.4.26" evidence="13"/>
<feature type="binding site" evidence="15">
    <location>
        <position position="174"/>
    </location>
    <ligand>
        <name>substrate</name>
    </ligand>
</feature>
<feature type="binding site" evidence="15">
    <location>
        <position position="190"/>
    </location>
    <ligand>
        <name>substrate</name>
    </ligand>
</feature>
<keyword evidence="10 13" id="KW-0521">NADP</keyword>
<dbReference type="SUPFAM" id="SSF53927">
    <property type="entry name" value="Cytidine deaminase-like"/>
    <property type="match status" value="1"/>
</dbReference>
<comment type="function">
    <text evidence="1 13">Converts 2,5-diamino-6-(ribosylamino)-4(3h)-pyrimidinone 5'-phosphate into 5-amino-6-(ribosylamino)-2,4(1h,3h)-pyrimidinedione 5'-phosphate.</text>
</comment>
<dbReference type="AlphaFoldDB" id="A0A9W6LK66"/>
<evidence type="ECO:0000256" key="1">
    <source>
        <dbReference type="ARBA" id="ARBA00002151"/>
    </source>
</evidence>
<dbReference type="Gene3D" id="3.40.430.10">
    <property type="entry name" value="Dihydrofolate Reductase, subunit A"/>
    <property type="match status" value="1"/>
</dbReference>
<keyword evidence="8 13" id="KW-0378">Hydrolase</keyword>
<evidence type="ECO:0000256" key="12">
    <source>
        <dbReference type="ARBA" id="ARBA00023268"/>
    </source>
</evidence>
<keyword evidence="9 13" id="KW-0862">Zinc</keyword>
<evidence type="ECO:0000256" key="8">
    <source>
        <dbReference type="ARBA" id="ARBA00022801"/>
    </source>
</evidence>
<keyword evidence="7 13" id="KW-0479">Metal-binding</keyword>
<dbReference type="SUPFAM" id="SSF53597">
    <property type="entry name" value="Dihydrofolate reductase-like"/>
    <property type="match status" value="1"/>
</dbReference>
<feature type="binding site" evidence="16">
    <location>
        <position position="90"/>
    </location>
    <ligand>
        <name>Zn(2+)</name>
        <dbReference type="ChEBI" id="CHEBI:29105"/>
        <note>catalytic</note>
    </ligand>
</feature>
<dbReference type="GO" id="GO:0008835">
    <property type="term" value="F:diaminohydroxyphosphoribosylaminopyrimidine deaminase activity"/>
    <property type="evidence" value="ECO:0007669"/>
    <property type="project" value="UniProtKB-EC"/>
</dbReference>
<evidence type="ECO:0000256" key="11">
    <source>
        <dbReference type="ARBA" id="ARBA00023002"/>
    </source>
</evidence>
<dbReference type="InterPro" id="IPR011549">
    <property type="entry name" value="RibD_C"/>
</dbReference>
<dbReference type="InterPro" id="IPR004794">
    <property type="entry name" value="Eubact_RibD"/>
</dbReference>
<evidence type="ECO:0000259" key="17">
    <source>
        <dbReference type="PROSITE" id="PS51747"/>
    </source>
</evidence>
<evidence type="ECO:0000313" key="19">
    <source>
        <dbReference type="Proteomes" id="UP001144297"/>
    </source>
</evidence>
<feature type="binding site" evidence="16">
    <location>
        <position position="55"/>
    </location>
    <ligand>
        <name>Zn(2+)</name>
        <dbReference type="ChEBI" id="CHEBI:29105"/>
        <note>catalytic</note>
    </ligand>
</feature>
<comment type="similarity">
    <text evidence="5 13">In the C-terminal section; belongs to the HTP reductase family.</text>
</comment>
<keyword evidence="12" id="KW-0511">Multifunctional enzyme</keyword>
<reference evidence="18" key="1">
    <citation type="submission" date="2022-12" db="EMBL/GenBank/DDBJ databases">
        <title>Reference genome sequencing for broad-spectrum identification of bacterial and archaeal isolates by mass spectrometry.</title>
        <authorList>
            <person name="Sekiguchi Y."/>
            <person name="Tourlousse D.M."/>
        </authorList>
    </citation>
    <scope>NUCLEOTIDE SEQUENCE</scope>
    <source>
        <strain evidence="18">TSL-P1</strain>
    </source>
</reference>
<accession>A0A9W6LK66</accession>
<sequence length="370" mass="41320">MQSNILDDKFFMKKALLLAKKANWRTSPNPMVGAVIVKNGKIISEGYHKKAGLPHAEAEAIRNANESLKGATLYVTLEPCCHKDKKTPPCTDAIINSGINRVVIGMRDPNPKVSGKGVEILNNHGIKVIEGVLEEEVKKLNEFYIKYITTSRPFVILKIAMTLDGKIATPLGESKWITSEKSRKFVHLIRSRVDALLSAYGTVLKDNPMFTSRIKGGKNPLRVIIDPELKIPLNYHVYNPPPNTIAVVHEKKLNDKNIKHLIHRGIEIVSFSSEKVDLQWLMEELGKRQITSLMIEGGSSLNSYALWSGIVDKLMIFIAPKIIGGAQSYPSIGGNIYKNLDEAFEIKDLKIRMFGGDIFIEGYLKGLKKF</sequence>
<dbReference type="GO" id="GO:0050661">
    <property type="term" value="F:NADP binding"/>
    <property type="evidence" value="ECO:0007669"/>
    <property type="project" value="InterPro"/>
</dbReference>
<evidence type="ECO:0000256" key="15">
    <source>
        <dbReference type="PIRSR" id="PIRSR006769-2"/>
    </source>
</evidence>
<evidence type="ECO:0000256" key="14">
    <source>
        <dbReference type="PIRSR" id="PIRSR006769-1"/>
    </source>
</evidence>
<dbReference type="NCBIfam" id="TIGR00326">
    <property type="entry name" value="eubact_ribD"/>
    <property type="match status" value="1"/>
</dbReference>
<dbReference type="InterPro" id="IPR050765">
    <property type="entry name" value="Riboflavin_Biosynth_HTPR"/>
</dbReference>
<dbReference type="Gene3D" id="3.40.140.10">
    <property type="entry name" value="Cytidine Deaminase, domain 2"/>
    <property type="match status" value="1"/>
</dbReference>
<dbReference type="EC" id="1.1.1.193" evidence="13"/>
<dbReference type="InterPro" id="IPR002125">
    <property type="entry name" value="CMP_dCMP_dom"/>
</dbReference>
<dbReference type="InterPro" id="IPR024072">
    <property type="entry name" value="DHFR-like_dom_sf"/>
</dbReference>
<comment type="cofactor">
    <cofactor evidence="13 16">
        <name>Zn(2+)</name>
        <dbReference type="ChEBI" id="CHEBI:29105"/>
    </cofactor>
    <text evidence="13 16">Binds 1 zinc ion.</text>
</comment>
<feature type="binding site" evidence="15">
    <location>
        <position position="296"/>
    </location>
    <ligand>
        <name>substrate</name>
    </ligand>
</feature>
<dbReference type="Pfam" id="PF01872">
    <property type="entry name" value="RibD_C"/>
    <property type="match status" value="1"/>
</dbReference>
<keyword evidence="11 13" id="KW-0560">Oxidoreductase</keyword>
<evidence type="ECO:0000256" key="10">
    <source>
        <dbReference type="ARBA" id="ARBA00022857"/>
    </source>
</evidence>
<organism evidence="18 19">
    <name type="scientific">Thermodesulfovibrio yellowstonii</name>
    <dbReference type="NCBI Taxonomy" id="28262"/>
    <lineage>
        <taxon>Bacteria</taxon>
        <taxon>Pseudomonadati</taxon>
        <taxon>Nitrospirota</taxon>
        <taxon>Thermodesulfovibrionia</taxon>
        <taxon>Thermodesulfovibrionales</taxon>
        <taxon>Thermodesulfovibrionaceae</taxon>
        <taxon>Thermodesulfovibrio</taxon>
    </lineage>
</organism>
<dbReference type="Pfam" id="PF00383">
    <property type="entry name" value="dCMP_cyt_deam_1"/>
    <property type="match status" value="1"/>
</dbReference>
<evidence type="ECO:0000256" key="7">
    <source>
        <dbReference type="ARBA" id="ARBA00022723"/>
    </source>
</evidence>
<feature type="binding site" evidence="16">
    <location>
        <position position="80"/>
    </location>
    <ligand>
        <name>Zn(2+)</name>
        <dbReference type="ChEBI" id="CHEBI:29105"/>
        <note>catalytic</note>
    </ligand>
</feature>
<dbReference type="GO" id="GO:0046872">
    <property type="term" value="F:metal ion binding"/>
    <property type="evidence" value="ECO:0007669"/>
    <property type="project" value="UniProtKB-KW"/>
</dbReference>
<evidence type="ECO:0000256" key="3">
    <source>
        <dbReference type="ARBA" id="ARBA00004910"/>
    </source>
</evidence>
<dbReference type="GO" id="GO:0008703">
    <property type="term" value="F:5-amino-6-(5-phosphoribosylamino)uracil reductase activity"/>
    <property type="evidence" value="ECO:0007669"/>
    <property type="project" value="UniProtKB-EC"/>
</dbReference>
<dbReference type="Proteomes" id="UP001144297">
    <property type="component" value="Unassembled WGS sequence"/>
</dbReference>
<keyword evidence="19" id="KW-1185">Reference proteome</keyword>